<keyword evidence="3" id="KW-1185">Reference proteome</keyword>
<dbReference type="AlphaFoldDB" id="G7YRQ5"/>
<evidence type="ECO:0000313" key="2">
    <source>
        <dbReference type="EMBL" id="GAA55635.1"/>
    </source>
</evidence>
<gene>
    <name evidence="2" type="ORF">CLF_108554</name>
</gene>
<protein>
    <recommendedName>
        <fullName evidence="1">C2H2-type domain-containing protein</fullName>
    </recommendedName>
</protein>
<evidence type="ECO:0000259" key="1">
    <source>
        <dbReference type="PROSITE" id="PS00028"/>
    </source>
</evidence>
<dbReference type="Proteomes" id="UP000008909">
    <property type="component" value="Unassembled WGS sequence"/>
</dbReference>
<sequence length="570" mass="64553">MGEIKALHSFYNRMFWFYGGSLDQTDDIAFRKPIKYTEYAQQVLYYDKLDISGGNRGLHEETAGVTIMIRTFSSHGLFEMWIHWDNKLTDSPESVGSTVDHTGKGSTKFGLSAKVYQSIYRKSTDSGAVLNYSSAHPKAVYASVVSTMFRRVRALRTQEVDRRAAQLERIKCNDCTKVYIGQTVRELHTRIGEHKRSINRPPRNIDEYQAIVNDSAMAGYALHTGHRIDLENGNILRRGLRFTPQRLVAEAVEVAKLPSIVNHQLVDERLIFGAEISKTLKQRVCILVWKDLTHCITAVRKLSKLAARPTKEALSFMRNVSKVKLWCTFGGFVIANASDTQMNKRPALCSEIFEIQMAVVRSLIIPKSCRLHVSLPGAEKLVKLSAERTVYRIDTLKMRILTTLIYAVITKHKRGERGIRSLTEFTRTPFGTSNEPITRRFNYFGLLRRHNPDKSSVGCYSSGDTLTLHVRCPEFKPWQVVRGRITTCYLKSEKRAHVCETSALLAGQMNERNLPIWVAVESNGEPRESDIGNFADRYSTSGLQNEGAETLRSLICIRGSTTVRELTADC</sequence>
<evidence type="ECO:0000313" key="3">
    <source>
        <dbReference type="Proteomes" id="UP000008909"/>
    </source>
</evidence>
<dbReference type="PROSITE" id="PS00028">
    <property type="entry name" value="ZINC_FINGER_C2H2_1"/>
    <property type="match status" value="1"/>
</dbReference>
<feature type="domain" description="C2H2-type" evidence="1">
    <location>
        <begin position="172"/>
        <end position="194"/>
    </location>
</feature>
<proteinExistence type="predicted"/>
<organism evidence="2 3">
    <name type="scientific">Clonorchis sinensis</name>
    <name type="common">Chinese liver fluke</name>
    <dbReference type="NCBI Taxonomy" id="79923"/>
    <lineage>
        <taxon>Eukaryota</taxon>
        <taxon>Metazoa</taxon>
        <taxon>Spiralia</taxon>
        <taxon>Lophotrochozoa</taxon>
        <taxon>Platyhelminthes</taxon>
        <taxon>Trematoda</taxon>
        <taxon>Digenea</taxon>
        <taxon>Opisthorchiida</taxon>
        <taxon>Opisthorchiata</taxon>
        <taxon>Opisthorchiidae</taxon>
        <taxon>Clonorchis</taxon>
    </lineage>
</organism>
<dbReference type="EMBL" id="DF144053">
    <property type="protein sequence ID" value="GAA55635.1"/>
    <property type="molecule type" value="Genomic_DNA"/>
</dbReference>
<reference key="2">
    <citation type="submission" date="2011-10" db="EMBL/GenBank/DDBJ databases">
        <title>The genome and transcriptome sequence of Clonorchis sinensis provide insights into the carcinogenic liver fluke.</title>
        <authorList>
            <person name="Wang X."/>
            <person name="Huang Y."/>
            <person name="Chen W."/>
            <person name="Liu H."/>
            <person name="Guo L."/>
            <person name="Chen Y."/>
            <person name="Luo F."/>
            <person name="Zhou W."/>
            <person name="Sun J."/>
            <person name="Mao Q."/>
            <person name="Liang P."/>
            <person name="Zhou C."/>
            <person name="Tian Y."/>
            <person name="Men J."/>
            <person name="Lv X."/>
            <person name="Huang L."/>
            <person name="Zhou J."/>
            <person name="Hu Y."/>
            <person name="Li R."/>
            <person name="Zhang F."/>
            <person name="Lei H."/>
            <person name="Li X."/>
            <person name="Hu X."/>
            <person name="Liang C."/>
            <person name="Xu J."/>
            <person name="Wu Z."/>
            <person name="Yu X."/>
        </authorList>
    </citation>
    <scope>NUCLEOTIDE SEQUENCE</scope>
    <source>
        <strain>Henan</strain>
    </source>
</reference>
<accession>G7YRQ5</accession>
<reference evidence="2" key="1">
    <citation type="journal article" date="2011" name="Genome Biol.">
        <title>The draft genome of the carcinogenic human liver fluke Clonorchis sinensis.</title>
        <authorList>
            <person name="Wang X."/>
            <person name="Chen W."/>
            <person name="Huang Y."/>
            <person name="Sun J."/>
            <person name="Men J."/>
            <person name="Liu H."/>
            <person name="Luo F."/>
            <person name="Guo L."/>
            <person name="Lv X."/>
            <person name="Deng C."/>
            <person name="Zhou C."/>
            <person name="Fan Y."/>
            <person name="Li X."/>
            <person name="Huang L."/>
            <person name="Hu Y."/>
            <person name="Liang C."/>
            <person name="Hu X."/>
            <person name="Xu J."/>
            <person name="Yu X."/>
        </authorList>
    </citation>
    <scope>NUCLEOTIDE SEQUENCE [LARGE SCALE GENOMIC DNA]</scope>
    <source>
        <strain evidence="2">Henan</strain>
    </source>
</reference>
<name>G7YRQ5_CLOSI</name>
<dbReference type="InterPro" id="IPR013087">
    <property type="entry name" value="Znf_C2H2_type"/>
</dbReference>